<gene>
    <name evidence="2" type="ORF">E5A74_16420</name>
</gene>
<sequence>MKHVALALAAAGLLSASPAAALQRELDRAYALLQGGSYKSAQAAARAYMQANGPRFSAAMIIAIAQCMQRPHRSENAQPFLQIRRDYSVPAAKNREIDKLIRDCTSPRPRPVPQEAGVSTEALTVQLDTRAARPGAGEPPPTRPPVRIIRSPVSPTLDLSRGTTLVHPAAAGQCRQGFVSRGAFAGDRVCVSPATREQVRQDNGAARARIDPRGAYGPNTCIQGFVWRGARPSDLVCVTPAQRDQAVRDNRAAAGRRAQ</sequence>
<feature type="chain" id="PRO_5020344687" description="UrcA family protein" evidence="1">
    <location>
        <begin position="22"/>
        <end position="259"/>
    </location>
</feature>
<evidence type="ECO:0008006" key="4">
    <source>
        <dbReference type="Google" id="ProtNLM"/>
    </source>
</evidence>
<comment type="caution">
    <text evidence="2">The sequence shown here is derived from an EMBL/GenBank/DDBJ whole genome shotgun (WGS) entry which is preliminary data.</text>
</comment>
<dbReference type="Proteomes" id="UP000309848">
    <property type="component" value="Unassembled WGS sequence"/>
</dbReference>
<reference evidence="2 3" key="1">
    <citation type="submission" date="2019-04" db="EMBL/GenBank/DDBJ databases">
        <title>Sphingomonas psychrotolerans sp. nov., isolated from soil in the Tianshan Mountains, Xinjiang, China.</title>
        <authorList>
            <person name="Luo Y."/>
            <person name="Sheng H."/>
        </authorList>
    </citation>
    <scope>NUCLEOTIDE SEQUENCE [LARGE SCALE GENOMIC DNA]</scope>
    <source>
        <strain evidence="2 3">KIS18-15</strain>
    </source>
</reference>
<dbReference type="RefSeq" id="WP_135986702.1">
    <property type="nucleotide sequence ID" value="NZ_JAASQM010000001.1"/>
</dbReference>
<keyword evidence="3" id="KW-1185">Reference proteome</keyword>
<evidence type="ECO:0000313" key="3">
    <source>
        <dbReference type="Proteomes" id="UP000309848"/>
    </source>
</evidence>
<keyword evidence="1" id="KW-0732">Signal</keyword>
<evidence type="ECO:0000313" key="2">
    <source>
        <dbReference type="EMBL" id="TGX40148.1"/>
    </source>
</evidence>
<proteinExistence type="predicted"/>
<accession>A0A4S1WB99</accession>
<dbReference type="OrthoDB" id="7180976at2"/>
<dbReference type="EMBL" id="SRXU01000007">
    <property type="protein sequence ID" value="TGX40148.1"/>
    <property type="molecule type" value="Genomic_DNA"/>
</dbReference>
<protein>
    <recommendedName>
        <fullName evidence="4">UrcA family protein</fullName>
    </recommendedName>
</protein>
<organism evidence="2 3">
    <name type="scientific">Sphingomonas naasensis</name>
    <dbReference type="NCBI Taxonomy" id="1344951"/>
    <lineage>
        <taxon>Bacteria</taxon>
        <taxon>Pseudomonadati</taxon>
        <taxon>Pseudomonadota</taxon>
        <taxon>Alphaproteobacteria</taxon>
        <taxon>Sphingomonadales</taxon>
        <taxon>Sphingomonadaceae</taxon>
        <taxon>Sphingomonas</taxon>
    </lineage>
</organism>
<evidence type="ECO:0000256" key="1">
    <source>
        <dbReference type="SAM" id="SignalP"/>
    </source>
</evidence>
<name>A0A4S1WB99_9SPHN</name>
<feature type="signal peptide" evidence="1">
    <location>
        <begin position="1"/>
        <end position="21"/>
    </location>
</feature>
<dbReference type="AlphaFoldDB" id="A0A4S1WB99"/>